<organism evidence="2 3">
    <name type="scientific">Wenxinia saemankumensis</name>
    <dbReference type="NCBI Taxonomy" id="1447782"/>
    <lineage>
        <taxon>Bacteria</taxon>
        <taxon>Pseudomonadati</taxon>
        <taxon>Pseudomonadota</taxon>
        <taxon>Alphaproteobacteria</taxon>
        <taxon>Rhodobacterales</taxon>
        <taxon>Roseobacteraceae</taxon>
        <taxon>Wenxinia</taxon>
    </lineage>
</organism>
<dbReference type="AlphaFoldDB" id="A0A1M6BTE7"/>
<feature type="signal peptide" evidence="1">
    <location>
        <begin position="1"/>
        <end position="24"/>
    </location>
</feature>
<evidence type="ECO:0000256" key="1">
    <source>
        <dbReference type="SAM" id="SignalP"/>
    </source>
</evidence>
<dbReference type="Pfam" id="PF09982">
    <property type="entry name" value="LpxR"/>
    <property type="match status" value="1"/>
</dbReference>
<dbReference type="OrthoDB" id="7721289at2"/>
<name>A0A1M6BTE7_9RHOB</name>
<accession>A0A1M6BTE7</accession>
<proteinExistence type="predicted"/>
<dbReference type="EMBL" id="FQYO01000002">
    <property type="protein sequence ID" value="SHI51961.1"/>
    <property type="molecule type" value="Genomic_DNA"/>
</dbReference>
<dbReference type="InterPro" id="IPR018707">
    <property type="entry name" value="LpxR"/>
</dbReference>
<evidence type="ECO:0008006" key="4">
    <source>
        <dbReference type="Google" id="ProtNLM"/>
    </source>
</evidence>
<gene>
    <name evidence="2" type="ORF">SAMN05444417_0838</name>
</gene>
<keyword evidence="3" id="KW-1185">Reference proteome</keyword>
<evidence type="ECO:0000313" key="3">
    <source>
        <dbReference type="Proteomes" id="UP000184292"/>
    </source>
</evidence>
<dbReference type="InterPro" id="IPR037107">
    <property type="entry name" value="Put_OMP_sf"/>
</dbReference>
<sequence length="308" mass="32311">MRPTPTVVAAILCLILVLPSGAVAQGGEVLGIGRIFTNDALGDGHDRWRTGSYQLSVIHGRGWSAAPPARPGALVELRFATQVIVPTTGDGRAPWDRPYVGALGLGLYSHSALGAAHLTAGLSATALGPGTGVSDFQRGFHDLFGLADPPGLADQVGDAVIPGAAVEIALPVPVTGGLTLRPYAELRRGPEDLARAGIDAIWGPLAQDDLLVRDEVTGHLVRAAVAPGRDRGWALVAGGDWTRLDDSAWFPRDRPARAEAERLRLRAGAHLGLARGISAFYGLTWMSEEFVGQPEPQVVGSLRIGVDF</sequence>
<dbReference type="RefSeq" id="WP_073326581.1">
    <property type="nucleotide sequence ID" value="NZ_FQYO01000002.1"/>
</dbReference>
<evidence type="ECO:0000313" key="2">
    <source>
        <dbReference type="EMBL" id="SHI51961.1"/>
    </source>
</evidence>
<reference evidence="2 3" key="1">
    <citation type="submission" date="2016-11" db="EMBL/GenBank/DDBJ databases">
        <authorList>
            <person name="Jaros S."/>
            <person name="Januszkiewicz K."/>
            <person name="Wedrychowicz H."/>
        </authorList>
    </citation>
    <scope>NUCLEOTIDE SEQUENCE [LARGE SCALE GENOMIC DNA]</scope>
    <source>
        <strain evidence="2 3">DSM 100565</strain>
    </source>
</reference>
<protein>
    <recommendedName>
        <fullName evidence="4">Outer membrane protein</fullName>
    </recommendedName>
</protein>
<dbReference type="Proteomes" id="UP000184292">
    <property type="component" value="Unassembled WGS sequence"/>
</dbReference>
<feature type="chain" id="PRO_5009916183" description="Outer membrane protein" evidence="1">
    <location>
        <begin position="25"/>
        <end position="308"/>
    </location>
</feature>
<keyword evidence="1" id="KW-0732">Signal</keyword>
<dbReference type="Gene3D" id="2.40.128.140">
    <property type="entry name" value="Outer membrane protein"/>
    <property type="match status" value="1"/>
</dbReference>
<dbReference type="STRING" id="1447782.SAMN05444417_0838"/>